<dbReference type="InterPro" id="IPR043128">
    <property type="entry name" value="Rev_trsase/Diguanyl_cyclase"/>
</dbReference>
<feature type="domain" description="SAP" evidence="12">
    <location>
        <begin position="7"/>
        <end position="41"/>
    </location>
</feature>
<dbReference type="GO" id="GO:0016787">
    <property type="term" value="F:hydrolase activity"/>
    <property type="evidence" value="ECO:0007669"/>
    <property type="project" value="UniProtKB-KW"/>
</dbReference>
<keyword evidence="7" id="KW-0695">RNA-directed DNA polymerase</keyword>
<dbReference type="PIR" id="T13798">
    <property type="entry name" value="T13798"/>
</dbReference>
<evidence type="ECO:0000259" key="14">
    <source>
        <dbReference type="PROSITE" id="PS50994"/>
    </source>
</evidence>
<dbReference type="InterPro" id="IPR050951">
    <property type="entry name" value="Retrovirus_Pol_polyprotein"/>
</dbReference>
<evidence type="ECO:0000256" key="3">
    <source>
        <dbReference type="ARBA" id="ARBA00022695"/>
    </source>
</evidence>
<dbReference type="PROSITE" id="PS50878">
    <property type="entry name" value="RT_POL"/>
    <property type="match status" value="1"/>
</dbReference>
<feature type="coiled-coil region" evidence="9">
    <location>
        <begin position="1420"/>
        <end position="1447"/>
    </location>
</feature>
<dbReference type="FunFam" id="3.10.20.370:FF:000001">
    <property type="entry name" value="Retrovirus-related Pol polyprotein from transposon 17.6-like protein"/>
    <property type="match status" value="1"/>
</dbReference>
<feature type="domain" description="Reverse transcriptase" evidence="13">
    <location>
        <begin position="740"/>
        <end position="920"/>
    </location>
</feature>
<keyword evidence="9" id="KW-0175">Coiled coil</keyword>
<feature type="domain" description="CCHC-type" evidence="11">
    <location>
        <begin position="379"/>
        <end position="393"/>
    </location>
</feature>
<evidence type="ECO:0000256" key="7">
    <source>
        <dbReference type="ARBA" id="ARBA00022918"/>
    </source>
</evidence>
<gene>
    <name evidence="16" type="primary">ORF</name>
    <name evidence="15" type="synonym">orf</name>
</gene>
<feature type="region of interest" description="Disordered" evidence="10">
    <location>
        <begin position="150"/>
        <end position="173"/>
    </location>
</feature>
<sequence>MDDKIILNDFSLTTLKDWLRILGQNTEGTKTELIARLQDIPTAVRGDCPPEHPQKNAPPGNDIFSSLDFQNCEINTDHVSVNAMNRKESTETGSERETNMFELQQLRAELAEAKAMLNGTRSSLQFQEQQQPEQSKATVSSVIQTAQFTQAGATKENTTFHSPQRSNERAESQRFPVDALALAKETITDYDGKTCARAWITVVKNIARTFNIDDNHLRILLITKLKGNAQVWLHAHPARLIEPIDNLLDQLSLTFGEQSSKAEIRRKFESRKWKTEENFCSYYDEKMALSNGINIDDDELLDQMIEGIPLQNFRTQARIQCFSTPSEMLRAFSNIRLPARREPPVQPTDYKDAIRCANCNSRGHKADICKKPKREPGSCYACGQLGHLVAQCPTRKSVSSNNYVRWFKINFFENAYKPIISECLIDSGSPISIIKKSLINETMKLALVNTCYFGLNNCILKTHGQTTCYVLKGSIKIYFRLIIVCDQSMRYNVILGRDFLTACNLNLDPYTLGMIALRKPMEINKISMFTENDSPEKSLENEIVSPKSLENEIVSSQSLENEIVSPKSLENEIVSPKSFKNATISPKSLENKIVNQQHKETGPISLRDEIVNQQKNVSKSKLSEDEIVNTSKEIVSFKLPKDKNVYEQLNHNFDKEVLRICHVTESELEYKIGENVSNRLQLEFDRLFRNFYINAKRPNEPTVRSEIQLCLKNPKPFSCSPRRLSYTEKDRLQKLLDEYLENGFIRPSDSEYASPIVLVKKKTGDLRMCVDFRKLNKMTMKDNYPLPLIDDLLDRMNEKTVFTKLDLKNGFFHVHVKKESIKYTSFVTPLGQYEWLRMPFGLKNAPSVFQRFVNKIFADMIRENKVVVYMDDILLATENINEHLETLKEIFKRLVENKLELRIDKCEFMQSSIKYLGFIINKDGIMPNDKGIEAIKNFPIPNNVHTVQSFLGLCSYFRRFIKDFSRLAKPLHDILKKDKPFKFGSEEMICFNMLKDKLIQSPVLAIYNHKHETELHCDASSSGFGAVLMQKKEDQKWHPVSFFSKRTTDIESKYHSFELETLAIVYSLRRFRVYLHWRTFKIVTDCNSLILTLSKKELNPRIARWALEFQGYDFEIVHRAGSRMQHVDALSRCTNIMVIQTNSFEDNLVICQGKDTKLKEIRQLLENTENKLYEMRNGIVYKKTNENRLLFYVPIEMEEQVLYKYHNELGHVGRDKMIEAIMKNYWFPNLKQKCSTHISNCLKCISFSPKTGKTEGFLHNIPKGNKPFEIIHIDHYGPVDLARPKKHILVIVDAFTKFVRLYATKTTNTKEVIQSLNDYFRAYSRPKCIISDRGACFTSGDFDSFLKECNVKHIKIATGSPQANGQVERINRSLGPMISKLIEPDQGLHWDLVLEKVEYTLNNTLHRSIKQYPSIMLFGLQQKGQIMDELKEKIEEIGETIEERDLESIRNKGEASQKIAQAYNKEYVDKKRKRSGVFTKGTTSWLKILTQQQA</sequence>
<dbReference type="PANTHER" id="PTHR37984">
    <property type="entry name" value="PROTEIN CBG26694"/>
    <property type="match status" value="1"/>
</dbReference>
<dbReference type="Pfam" id="PF00098">
    <property type="entry name" value="zf-CCHC"/>
    <property type="match status" value="1"/>
</dbReference>
<dbReference type="FlyBase" id="FBgn0043882">
    <property type="gene designation" value="mdg3\ORF"/>
</dbReference>
<protein>
    <recommendedName>
        <fullName evidence="1">RNA-directed DNA polymerase</fullName>
        <ecNumber evidence="1">2.7.7.49</ecNumber>
    </recommendedName>
</protein>
<reference evidence="15" key="3">
    <citation type="journal article" date="1995" name="Dokl. Akad. Nauk">
        <title>Drosophila retrotransposon mdg3: general structure and functional domains of a full-scale copy.</title>
        <authorList>
            <person name="Avedisov S.N."/>
            <person name="Il'in I.u.V."/>
        </authorList>
    </citation>
    <scope>NUCLEOTIDE SEQUENCE</scope>
</reference>
<keyword evidence="3" id="KW-0548">Nucleotidyltransferase</keyword>
<feature type="compositionally biased region" description="Polar residues" evidence="10">
    <location>
        <begin position="150"/>
        <end position="165"/>
    </location>
</feature>
<dbReference type="InterPro" id="IPR001584">
    <property type="entry name" value="Integrase_cat-core"/>
</dbReference>
<keyword evidence="8" id="KW-0862">Zinc</keyword>
<dbReference type="InterPro" id="IPR000477">
    <property type="entry name" value="RT_dom"/>
</dbReference>
<dbReference type="InterPro" id="IPR041588">
    <property type="entry name" value="Integrase_H2C2"/>
</dbReference>
<dbReference type="GO" id="GO:0003676">
    <property type="term" value="F:nucleic acid binding"/>
    <property type="evidence" value="ECO:0007669"/>
    <property type="project" value="InterPro"/>
</dbReference>
<dbReference type="GO" id="GO:0003964">
    <property type="term" value="F:RNA-directed DNA polymerase activity"/>
    <property type="evidence" value="ECO:0007669"/>
    <property type="project" value="UniProtKB-KW"/>
</dbReference>
<evidence type="ECO:0000256" key="2">
    <source>
        <dbReference type="ARBA" id="ARBA00022679"/>
    </source>
</evidence>
<dbReference type="SUPFAM" id="SSF53098">
    <property type="entry name" value="Ribonuclease H-like"/>
    <property type="match status" value="1"/>
</dbReference>
<dbReference type="PeptideAtlas" id="Q94885"/>
<evidence type="ECO:0000313" key="15">
    <source>
        <dbReference type="EMBL" id="CAA65152.1"/>
    </source>
</evidence>
<feature type="coiled-coil region" evidence="9">
    <location>
        <begin position="1151"/>
        <end position="1178"/>
    </location>
</feature>
<dbReference type="CDD" id="cd09274">
    <property type="entry name" value="RNase_HI_RT_Ty3"/>
    <property type="match status" value="1"/>
</dbReference>
<dbReference type="Gene3D" id="4.10.60.10">
    <property type="entry name" value="Zinc finger, CCHC-type"/>
    <property type="match status" value="1"/>
</dbReference>
<evidence type="ECO:0000256" key="10">
    <source>
        <dbReference type="SAM" id="MobiDB-lite"/>
    </source>
</evidence>
<dbReference type="SUPFAM" id="SSF56672">
    <property type="entry name" value="DNA/RNA polymerases"/>
    <property type="match status" value="1"/>
</dbReference>
<keyword evidence="8" id="KW-0863">Zinc-finger</keyword>
<dbReference type="GO" id="GO:0004519">
    <property type="term" value="F:endonuclease activity"/>
    <property type="evidence" value="ECO:0007669"/>
    <property type="project" value="UniProtKB-KW"/>
</dbReference>
<evidence type="ECO:0000259" key="13">
    <source>
        <dbReference type="PROSITE" id="PS50878"/>
    </source>
</evidence>
<evidence type="ECO:0000256" key="8">
    <source>
        <dbReference type="PROSITE-ProRule" id="PRU00047"/>
    </source>
</evidence>
<dbReference type="InterPro" id="IPR043502">
    <property type="entry name" value="DNA/RNA_pol_sf"/>
</dbReference>
<dbReference type="InterPro" id="IPR036397">
    <property type="entry name" value="RNaseH_sf"/>
</dbReference>
<dbReference type="InterPro" id="IPR036875">
    <property type="entry name" value="Znf_CCHC_sf"/>
</dbReference>
<dbReference type="Gene3D" id="3.10.10.10">
    <property type="entry name" value="HIV Type 1 Reverse Transcriptase, subunit A, domain 1"/>
    <property type="match status" value="1"/>
</dbReference>
<evidence type="ECO:0000256" key="5">
    <source>
        <dbReference type="ARBA" id="ARBA00022759"/>
    </source>
</evidence>
<accession>Q94885</accession>
<reference evidence="15" key="4">
    <citation type="submission" date="1996-02" db="EMBL/GenBank/DDBJ databases">
        <authorList>
            <person name="Avedisov S."/>
        </authorList>
    </citation>
    <scope>NUCLEOTIDE SEQUENCE</scope>
</reference>
<dbReference type="PROSITE" id="PS50800">
    <property type="entry name" value="SAP"/>
    <property type="match status" value="1"/>
</dbReference>
<name>Q94885_DROME</name>
<dbReference type="EC" id="2.7.7.49" evidence="1"/>
<reference evidence="15" key="1">
    <citation type="journal article" date="1985" name="Mol. Biol.">
        <title>Detection of RNA reverse transcription intermediate forms of the mobile dispersed genes mdg1 and mdg3 in Drosophila cells.</title>
        <authorList>
            <person name="Ilyin Y.V."/>
            <person name="Arkhipova I.R."/>
            <person name="Gorelova T.V."/>
            <person name="Schuppe N.G."/>
        </authorList>
    </citation>
    <scope>NUCLEOTIDE SEQUENCE</scope>
</reference>
<dbReference type="Pfam" id="PF17917">
    <property type="entry name" value="RT_RNaseH"/>
    <property type="match status" value="1"/>
</dbReference>
<keyword evidence="8" id="KW-0479">Metal-binding</keyword>
<evidence type="ECO:0000259" key="12">
    <source>
        <dbReference type="PROSITE" id="PS50800"/>
    </source>
</evidence>
<dbReference type="PROSITE" id="PS50158">
    <property type="entry name" value="ZF_CCHC"/>
    <property type="match status" value="1"/>
</dbReference>
<feature type="domain" description="Integrase catalytic" evidence="14">
    <location>
        <begin position="1263"/>
        <end position="1421"/>
    </location>
</feature>
<dbReference type="InterPro" id="IPR003034">
    <property type="entry name" value="SAP_dom"/>
</dbReference>
<dbReference type="FunFam" id="3.30.70.270:FF:000026">
    <property type="entry name" value="Transposon Ty3-G Gag-Pol polyprotein"/>
    <property type="match status" value="1"/>
</dbReference>
<dbReference type="Pfam" id="PF00665">
    <property type="entry name" value="rve"/>
    <property type="match status" value="1"/>
</dbReference>
<dbReference type="CDD" id="cd01647">
    <property type="entry name" value="RT_LTR"/>
    <property type="match status" value="1"/>
</dbReference>
<dbReference type="EMBL" id="X95908">
    <property type="protein sequence ID" value="CAA65152.1"/>
    <property type="molecule type" value="Genomic_DNA"/>
</dbReference>
<keyword evidence="6" id="KW-0378">Hydrolase</keyword>
<dbReference type="InterPro" id="IPR001878">
    <property type="entry name" value="Znf_CCHC"/>
</dbReference>
<dbReference type="GO" id="GO:0042575">
    <property type="term" value="C:DNA polymerase complex"/>
    <property type="evidence" value="ECO:0007669"/>
    <property type="project" value="UniProtKB-ARBA"/>
</dbReference>
<proteinExistence type="predicted"/>
<dbReference type="PANTHER" id="PTHR37984:SF5">
    <property type="entry name" value="PROTEIN NYNRIN-LIKE"/>
    <property type="match status" value="1"/>
</dbReference>
<dbReference type="GO" id="GO:0005737">
    <property type="term" value="C:cytoplasm"/>
    <property type="evidence" value="ECO:0007669"/>
    <property type="project" value="UniProtKB-ARBA"/>
</dbReference>
<keyword evidence="4" id="KW-0540">Nuclease</keyword>
<evidence type="ECO:0000259" key="11">
    <source>
        <dbReference type="PROSITE" id="PS50158"/>
    </source>
</evidence>
<evidence type="ECO:0000313" key="16">
    <source>
        <dbReference type="FlyBase" id="FBgn0043882"/>
    </source>
</evidence>
<dbReference type="Gene3D" id="1.10.340.70">
    <property type="match status" value="1"/>
</dbReference>
<dbReference type="SMART" id="SM00343">
    <property type="entry name" value="ZnF_C2HC"/>
    <property type="match status" value="2"/>
</dbReference>
<dbReference type="InterPro" id="IPR041373">
    <property type="entry name" value="RT_RNaseH"/>
</dbReference>
<keyword evidence="5" id="KW-0255">Endonuclease</keyword>
<dbReference type="InterPro" id="IPR012337">
    <property type="entry name" value="RNaseH-like_sf"/>
</dbReference>
<dbReference type="Gene3D" id="3.30.70.270">
    <property type="match status" value="2"/>
</dbReference>
<dbReference type="SUPFAM" id="SSF50630">
    <property type="entry name" value="Acid proteases"/>
    <property type="match status" value="1"/>
</dbReference>
<dbReference type="Pfam" id="PF00078">
    <property type="entry name" value="RVT_1"/>
    <property type="match status" value="1"/>
</dbReference>
<evidence type="ECO:0000256" key="9">
    <source>
        <dbReference type="SAM" id="Coils"/>
    </source>
</evidence>
<reference evidence="15" key="2">
    <citation type="journal article" date="1986" name="Genetika">
        <title>The structure of long terminal repeats of transcriptionally active and inactive copies of Drosophila mobile dispersed genetic elements mdg3.</title>
        <authorList>
            <person name="Dzhumagaliev E.B."/>
            <person name="Mazo A.M."/>
            <person name="Bayev A.A."/>
            <person name="Gorelova T.V."/>
            <person name="Arkhipova I.R."/>
            <person name="Schuppe N.G."/>
            <person name="Ilyin Y.V."/>
        </authorList>
    </citation>
    <scope>NUCLEOTIDE SEQUENCE</scope>
</reference>
<dbReference type="PROSITE" id="PS50994">
    <property type="entry name" value="INTEGRASE"/>
    <property type="match status" value="1"/>
</dbReference>
<keyword evidence="2" id="KW-0808">Transferase</keyword>
<dbReference type="GO" id="GO:0008270">
    <property type="term" value="F:zinc ion binding"/>
    <property type="evidence" value="ECO:0007669"/>
    <property type="project" value="UniProtKB-KW"/>
</dbReference>
<organism evidence="15">
    <name type="scientific">Drosophila melanogaster</name>
    <name type="common">Fruit fly</name>
    <dbReference type="NCBI Taxonomy" id="7227"/>
    <lineage>
        <taxon>Eukaryota</taxon>
        <taxon>Metazoa</taxon>
        <taxon>Ecdysozoa</taxon>
        <taxon>Arthropoda</taxon>
        <taxon>Hexapoda</taxon>
        <taxon>Insecta</taxon>
        <taxon>Pterygota</taxon>
        <taxon>Neoptera</taxon>
        <taxon>Endopterygota</taxon>
        <taxon>Diptera</taxon>
        <taxon>Brachycera</taxon>
        <taxon>Muscomorpha</taxon>
        <taxon>Ephydroidea</taxon>
        <taxon>Drosophilidae</taxon>
        <taxon>Drosophila</taxon>
        <taxon>Sophophora</taxon>
    </lineage>
</organism>
<dbReference type="InterPro" id="IPR021109">
    <property type="entry name" value="Peptidase_aspartic_dom_sf"/>
</dbReference>
<evidence type="ECO:0000256" key="1">
    <source>
        <dbReference type="ARBA" id="ARBA00012493"/>
    </source>
</evidence>
<dbReference type="Pfam" id="PF17921">
    <property type="entry name" value="Integrase_H2C2"/>
    <property type="match status" value="1"/>
</dbReference>
<dbReference type="SMART" id="SM00513">
    <property type="entry name" value="SAP"/>
    <property type="match status" value="1"/>
</dbReference>
<dbReference type="Gene3D" id="3.30.420.10">
    <property type="entry name" value="Ribonuclease H-like superfamily/Ribonuclease H"/>
    <property type="match status" value="1"/>
</dbReference>
<dbReference type="GO" id="GO:0015074">
    <property type="term" value="P:DNA integration"/>
    <property type="evidence" value="ECO:0007669"/>
    <property type="project" value="InterPro"/>
</dbReference>
<evidence type="ECO:0000256" key="6">
    <source>
        <dbReference type="ARBA" id="ARBA00022801"/>
    </source>
</evidence>
<dbReference type="SUPFAM" id="SSF57756">
    <property type="entry name" value="Retrovirus zinc finger-like domains"/>
    <property type="match status" value="1"/>
</dbReference>
<evidence type="ECO:0000256" key="4">
    <source>
        <dbReference type="ARBA" id="ARBA00022722"/>
    </source>
</evidence>